<dbReference type="SUPFAM" id="SSF52540">
    <property type="entry name" value="P-loop containing nucleoside triphosphate hydrolases"/>
    <property type="match status" value="1"/>
</dbReference>
<feature type="region of interest" description="Disordered" evidence="3">
    <location>
        <begin position="851"/>
        <end position="894"/>
    </location>
</feature>
<dbReference type="CDD" id="cd06170">
    <property type="entry name" value="LuxR_C_like"/>
    <property type="match status" value="1"/>
</dbReference>
<dbReference type="Gene3D" id="1.10.10.10">
    <property type="entry name" value="Winged helix-like DNA-binding domain superfamily/Winged helix DNA-binding domain"/>
    <property type="match status" value="1"/>
</dbReference>
<evidence type="ECO:0000313" key="5">
    <source>
        <dbReference type="EMBL" id="NEE03527.1"/>
    </source>
</evidence>
<feature type="domain" description="HTH luxR-type" evidence="4">
    <location>
        <begin position="939"/>
        <end position="1004"/>
    </location>
</feature>
<dbReference type="GO" id="GO:0004016">
    <property type="term" value="F:adenylate cyclase activity"/>
    <property type="evidence" value="ECO:0007669"/>
    <property type="project" value="TreeGrafter"/>
</dbReference>
<dbReference type="GO" id="GO:0003677">
    <property type="term" value="F:DNA binding"/>
    <property type="evidence" value="ECO:0007669"/>
    <property type="project" value="InterPro"/>
</dbReference>
<dbReference type="GO" id="GO:0005524">
    <property type="term" value="F:ATP binding"/>
    <property type="evidence" value="ECO:0007669"/>
    <property type="project" value="UniProtKB-KW"/>
</dbReference>
<dbReference type="InterPro" id="IPR000792">
    <property type="entry name" value="Tscrpt_reg_LuxR_C"/>
</dbReference>
<accession>A0A6L9SEJ2</accession>
<dbReference type="PROSITE" id="PS50043">
    <property type="entry name" value="HTH_LUXR_2"/>
    <property type="match status" value="1"/>
</dbReference>
<dbReference type="PANTHER" id="PTHR16305:SF35">
    <property type="entry name" value="TRANSCRIPTIONAL ACTIVATOR DOMAIN"/>
    <property type="match status" value="1"/>
</dbReference>
<evidence type="ECO:0000259" key="4">
    <source>
        <dbReference type="PROSITE" id="PS50043"/>
    </source>
</evidence>
<dbReference type="Proteomes" id="UP000475214">
    <property type="component" value="Unassembled WGS sequence"/>
</dbReference>
<keyword evidence="6" id="KW-1185">Reference proteome</keyword>
<evidence type="ECO:0000256" key="2">
    <source>
        <dbReference type="ARBA" id="ARBA00022840"/>
    </source>
</evidence>
<organism evidence="5 6">
    <name type="scientific">Phytoactinopolyspora halotolerans</name>
    <dbReference type="NCBI Taxonomy" id="1981512"/>
    <lineage>
        <taxon>Bacteria</taxon>
        <taxon>Bacillati</taxon>
        <taxon>Actinomycetota</taxon>
        <taxon>Actinomycetes</taxon>
        <taxon>Jiangellales</taxon>
        <taxon>Jiangellaceae</taxon>
        <taxon>Phytoactinopolyspora</taxon>
    </lineage>
</organism>
<dbReference type="PRINTS" id="PR00038">
    <property type="entry name" value="HTHLUXR"/>
</dbReference>
<dbReference type="Pfam" id="PF13191">
    <property type="entry name" value="AAA_16"/>
    <property type="match status" value="1"/>
</dbReference>
<dbReference type="PROSITE" id="PS00622">
    <property type="entry name" value="HTH_LUXR_1"/>
    <property type="match status" value="1"/>
</dbReference>
<dbReference type="GO" id="GO:0005737">
    <property type="term" value="C:cytoplasm"/>
    <property type="evidence" value="ECO:0007669"/>
    <property type="project" value="TreeGrafter"/>
</dbReference>
<evidence type="ECO:0000313" key="6">
    <source>
        <dbReference type="Proteomes" id="UP000475214"/>
    </source>
</evidence>
<comment type="caution">
    <text evidence="5">The sequence shown here is derived from an EMBL/GenBank/DDBJ whole genome shotgun (WGS) entry which is preliminary data.</text>
</comment>
<dbReference type="GO" id="GO:0006355">
    <property type="term" value="P:regulation of DNA-templated transcription"/>
    <property type="evidence" value="ECO:0007669"/>
    <property type="project" value="InterPro"/>
</dbReference>
<keyword evidence="2" id="KW-0067">ATP-binding</keyword>
<dbReference type="RefSeq" id="WP_163743260.1">
    <property type="nucleotide sequence ID" value="NZ_JAAGOA010000023.1"/>
</dbReference>
<dbReference type="InterPro" id="IPR016032">
    <property type="entry name" value="Sig_transdc_resp-reg_C-effctor"/>
</dbReference>
<dbReference type="Pfam" id="PF00196">
    <property type="entry name" value="GerE"/>
    <property type="match status" value="1"/>
</dbReference>
<keyword evidence="1" id="KW-0547">Nucleotide-binding</keyword>
<dbReference type="EMBL" id="JAAGOA010000023">
    <property type="protein sequence ID" value="NEE03527.1"/>
    <property type="molecule type" value="Genomic_DNA"/>
</dbReference>
<reference evidence="5 6" key="1">
    <citation type="submission" date="2020-02" db="EMBL/GenBank/DDBJ databases">
        <authorList>
            <person name="Li X.-J."/>
            <person name="Han X.-M."/>
        </authorList>
    </citation>
    <scope>NUCLEOTIDE SEQUENCE [LARGE SCALE GENOMIC DNA]</scope>
    <source>
        <strain evidence="5 6">CCTCC AB 2017055</strain>
    </source>
</reference>
<proteinExistence type="predicted"/>
<evidence type="ECO:0000256" key="1">
    <source>
        <dbReference type="ARBA" id="ARBA00022741"/>
    </source>
</evidence>
<protein>
    <submittedName>
        <fullName evidence="5">AAA family ATPase</fullName>
    </submittedName>
</protein>
<gene>
    <name evidence="5" type="ORF">G1H10_25505</name>
</gene>
<dbReference type="InterPro" id="IPR041664">
    <property type="entry name" value="AAA_16"/>
</dbReference>
<evidence type="ECO:0000256" key="3">
    <source>
        <dbReference type="SAM" id="MobiDB-lite"/>
    </source>
</evidence>
<dbReference type="InterPro" id="IPR027417">
    <property type="entry name" value="P-loop_NTPase"/>
</dbReference>
<sequence length="1014" mass="109024">MTDGMGLVSPALVGRAEELQRAVAAVTSPPALVILDGEAGIGKTRLIAELAAQPELAGHRVLVGPCHRIRESFPLGPVIEALRGVRVHLADVPLSAITGALRPLLPELEDVLPPAPEPMGDRVAERHRIFRGIVEVLRSLGPTVLVLEDMHWADQQTADFVGYLLAESLPELAVLLTFRHADVDPGVRALVATPPPGVRRTDVYLEPLDVEQTGAMAASIMELDRVSDEFATYLRERTAGLPFAIEELLALLQARGTLVRRGGRWARRALDELDVPTKIRDSVLERVTQLGGDAGQVVEAAAALQVPVPLTVLAETATATDDGVWVGVEEALTSGLLAENDDIIGFRHPLAAQAVYEAIPAHRRRLLHGRAAAALRTTDPVPLGQVAHHLRYAGRLDEWVVAAERAADQAIALSNDAEAARLLEDVLRNTSPEPETRGRLAVKLGQAAVEALRAPDVVDLLSEILDDDLPGPIRGELRFLLGTILHDAGVDLIRAHRLIVQAIDDLGHRPDMKAWAMVVLGIPMAGDLDPEEHRRWLSEALTVVPEIEDPVFQVFLLGKIAMVQIPMGDPAWRPLAERVERQTGGSPRRRREINAYWSMGSEASYSGHHDIADRLLAAGLDAATGADGERVELRLERSLRSGLLLMRYLRGAWDGLQDDAAELIDDLAGHPRARVNVDTVAACLQLAQGDLDGAHESLSALAAVVDELGAVDLLPIPTSATLRLATARGEHRQALTLIDRFLETVQTKGVLAPAARALPYVTEALVAAGEVDRAASLLDDYTRKLAELDAPVAPAALEHARGHVQLAEGDAAHAAGHFAAAAVLYEPLPCRYEAAQARELAAMSMLAMPDEEHPPNADVLAGEIGRRPDSGGAADGGTDHPGAARGGSTGTSYQAEPGRVLLSALSTYRELGAEWDVGRVTQVARQHGLSIPARYRGGRRGYGSDLSPREREVAELAAVGRSNREIAAELYISVNTVIRHITAALRKLDVRSRAAIAHRLAELDMLERDEPDQN</sequence>
<dbReference type="AlphaFoldDB" id="A0A6L9SEJ2"/>
<dbReference type="SUPFAM" id="SSF46894">
    <property type="entry name" value="C-terminal effector domain of the bipartite response regulators"/>
    <property type="match status" value="1"/>
</dbReference>
<dbReference type="InterPro" id="IPR036388">
    <property type="entry name" value="WH-like_DNA-bd_sf"/>
</dbReference>
<dbReference type="SMART" id="SM00421">
    <property type="entry name" value="HTH_LUXR"/>
    <property type="match status" value="1"/>
</dbReference>
<name>A0A6L9SEJ2_9ACTN</name>
<dbReference type="PANTHER" id="PTHR16305">
    <property type="entry name" value="TESTICULAR SOLUBLE ADENYLYL CYCLASE"/>
    <property type="match status" value="1"/>
</dbReference>